<evidence type="ECO:0000256" key="2">
    <source>
        <dbReference type="ARBA" id="ARBA00022741"/>
    </source>
</evidence>
<keyword evidence="7" id="KW-1185">Reference proteome</keyword>
<dbReference type="Pfam" id="PF00069">
    <property type="entry name" value="Pkinase"/>
    <property type="match status" value="1"/>
</dbReference>
<proteinExistence type="predicted"/>
<keyword evidence="2 4" id="KW-0547">Nucleotide-binding</keyword>
<name>A0ABQ6MN18_9STRA</name>
<dbReference type="PROSITE" id="PS00108">
    <property type="entry name" value="PROTEIN_KINASE_ST"/>
    <property type="match status" value="1"/>
</dbReference>
<evidence type="ECO:0000256" key="1">
    <source>
        <dbReference type="ARBA" id="ARBA00022527"/>
    </source>
</evidence>
<dbReference type="InterPro" id="IPR000719">
    <property type="entry name" value="Prot_kinase_dom"/>
</dbReference>
<dbReference type="Pfam" id="PF07714">
    <property type="entry name" value="PK_Tyr_Ser-Thr"/>
    <property type="match status" value="1"/>
</dbReference>
<comment type="caution">
    <text evidence="6">The sequence shown here is derived from an EMBL/GenBank/DDBJ whole genome shotgun (WGS) entry which is preliminary data.</text>
</comment>
<accession>A0ABQ6MN18</accession>
<evidence type="ECO:0000256" key="3">
    <source>
        <dbReference type="ARBA" id="ARBA00022840"/>
    </source>
</evidence>
<evidence type="ECO:0000313" key="6">
    <source>
        <dbReference type="EMBL" id="GMI28792.1"/>
    </source>
</evidence>
<keyword evidence="1" id="KW-0723">Serine/threonine-protein kinase</keyword>
<dbReference type="PROSITE" id="PS00107">
    <property type="entry name" value="PROTEIN_KINASE_ATP"/>
    <property type="match status" value="1"/>
</dbReference>
<dbReference type="InterPro" id="IPR011009">
    <property type="entry name" value="Kinase-like_dom_sf"/>
</dbReference>
<keyword evidence="3 4" id="KW-0067">ATP-binding</keyword>
<dbReference type="InterPro" id="IPR008271">
    <property type="entry name" value="Ser/Thr_kinase_AS"/>
</dbReference>
<keyword evidence="1" id="KW-0808">Transferase</keyword>
<organism evidence="6 7">
    <name type="scientific">Tetraparma gracilis</name>
    <dbReference type="NCBI Taxonomy" id="2962635"/>
    <lineage>
        <taxon>Eukaryota</taxon>
        <taxon>Sar</taxon>
        <taxon>Stramenopiles</taxon>
        <taxon>Ochrophyta</taxon>
        <taxon>Bolidophyceae</taxon>
        <taxon>Parmales</taxon>
        <taxon>Triparmaceae</taxon>
        <taxon>Tetraparma</taxon>
    </lineage>
</organism>
<dbReference type="EMBL" id="BRYB01002997">
    <property type="protein sequence ID" value="GMI28792.1"/>
    <property type="molecule type" value="Genomic_DNA"/>
</dbReference>
<gene>
    <name evidence="6" type="ORF">TeGR_g1842</name>
</gene>
<dbReference type="InterPro" id="IPR051681">
    <property type="entry name" value="Ser/Thr_Kinases-Pseudokinases"/>
</dbReference>
<reference evidence="6 7" key="1">
    <citation type="journal article" date="2023" name="Commun. Biol.">
        <title>Genome analysis of Parmales, the sister group of diatoms, reveals the evolutionary specialization of diatoms from phago-mixotrophs to photoautotrophs.</title>
        <authorList>
            <person name="Ban H."/>
            <person name="Sato S."/>
            <person name="Yoshikawa S."/>
            <person name="Yamada K."/>
            <person name="Nakamura Y."/>
            <person name="Ichinomiya M."/>
            <person name="Sato N."/>
            <person name="Blanc-Mathieu R."/>
            <person name="Endo H."/>
            <person name="Kuwata A."/>
            <person name="Ogata H."/>
        </authorList>
    </citation>
    <scope>NUCLEOTIDE SEQUENCE [LARGE SCALE GENOMIC DNA]</scope>
</reference>
<evidence type="ECO:0000256" key="4">
    <source>
        <dbReference type="PROSITE-ProRule" id="PRU10141"/>
    </source>
</evidence>
<dbReference type="SUPFAM" id="SSF56112">
    <property type="entry name" value="Protein kinase-like (PK-like)"/>
    <property type="match status" value="1"/>
</dbReference>
<dbReference type="InterPro" id="IPR017441">
    <property type="entry name" value="Protein_kinase_ATP_BS"/>
</dbReference>
<evidence type="ECO:0000313" key="7">
    <source>
        <dbReference type="Proteomes" id="UP001165060"/>
    </source>
</evidence>
<keyword evidence="1" id="KW-0418">Kinase</keyword>
<feature type="domain" description="Protein kinase" evidence="5">
    <location>
        <begin position="534"/>
        <end position="1140"/>
    </location>
</feature>
<protein>
    <recommendedName>
        <fullName evidence="5">Protein kinase domain-containing protein</fullName>
    </recommendedName>
</protein>
<dbReference type="PROSITE" id="PS50011">
    <property type="entry name" value="PROTEIN_KINASE_DOM"/>
    <property type="match status" value="1"/>
</dbReference>
<evidence type="ECO:0000259" key="5">
    <source>
        <dbReference type="PROSITE" id="PS50011"/>
    </source>
</evidence>
<dbReference type="PANTHER" id="PTHR44329">
    <property type="entry name" value="SERINE/THREONINE-PROTEIN KINASE TNNI3K-RELATED"/>
    <property type="match status" value="1"/>
</dbReference>
<dbReference type="Gene3D" id="1.10.510.10">
    <property type="entry name" value="Transferase(Phosphotransferase) domain 1"/>
    <property type="match status" value="2"/>
</dbReference>
<feature type="binding site" evidence="4">
    <location>
        <position position="561"/>
    </location>
    <ligand>
        <name>ATP</name>
        <dbReference type="ChEBI" id="CHEBI:30616"/>
    </ligand>
</feature>
<dbReference type="SMART" id="SM00220">
    <property type="entry name" value="S_TKc"/>
    <property type="match status" value="1"/>
</dbReference>
<dbReference type="Proteomes" id="UP001165060">
    <property type="component" value="Unassembled WGS sequence"/>
</dbReference>
<dbReference type="InterPro" id="IPR001245">
    <property type="entry name" value="Ser-Thr/Tyr_kinase_cat_dom"/>
</dbReference>
<sequence>MHSVFASATSSGIFAYSKFGDNFETVLAGAASESSLKSPKSLTFISATTLLISSFGSDEVLEFKYTGEFLRVFAEVAEPRGLLHLPDLDPPRVAVCSSGDGEVKFIAMDETFPIIRTGDYSNELTCLDELCYASCVYAMEGAAILFPRDFLGPFVDACAPLIDAAGDATNAVPRASRMVGDSPRPGLFAPLSETSLVTANITTTSPIVFTATSFHDRFGEPVVGIVDFTTFTIKATGPTDPSSCVLVSTLQMASIEAGEKFNVTIETYDIHNNPTEHAEDRFLFTFKGGQGMNVVRGVDGIAAFSKPVNVAGLHELTIVHVPTNIEVAGSPISFDVLPAPPNAAKSTHNIDFDEFESRKSADLELELRVDPFDRFDNPLPTATGYNVTINGGDPQPLLPPSFSYTHIVPRDFSGSLLLSFTLDGEHIANSPVTVEIAPDWTLTYIGSVLGAALLVGTMAFLRAQAIAKKTLRAVESDWVRSNSILKVEKDLLAQEIKMKKHTEEELKVMVAALESVSQKRQDELKEVIIDSEALKVGRLLGKGSFGVVHLASYQGVQVAMKQLITVNDENVLRFRHECFLMKNLSHPNVVKLVGVAWSENLMACCLEFAESGSLEHWLRLTAGGKKWAKEDVVDRSKEDEKRALIKASLEAKVFFGWNSENVDHSYPDQSKKKNKVIRMDISTSAMLVTAKEGSSDEAPVSVCYRLSITNPKFTGVTAVLNKVAANTIAKINIAPLISTKEKVEKILAEYTRPELSLAEVTFKGFDHHGDFNPAEHTDLDRAKKAEAEGLVEAWWRGGMNPKMGWTELLKKDKSRLDHGMSGYYKYDAETRFGEAMAHCYVDATPKQVMGYQADRRSVFGEQEILETTYTTNTGLLQLPVSIPAISDPDYMKAPLEALKLSVERLLKEYKPPEHVVESLELTWKGGLWRMALEAALGVQYLHHHRYWSDGGKRVNGVMNEVEEEEAGWKESVIHRDLKPDNMLLTRDWTLKLTNFGEARAQNMDATMTSVGTPIYIAPEVMRGDRYDGRAADAWSFGLCLVAMIRAERTLEQFFYQALRKQKKLRNIRGLGMGQLTKYFYVDGWRPLLPLTFTKAYPKLNALIQECWRVRRKERPNFDQIVARLQGDIGDEIKRKDEPAIVVYSEEDDMIYRNRALKGDKIMEHERVLKKVLKELGESKGREKRLEMELEAARG</sequence>